<reference evidence="1 2" key="1">
    <citation type="submission" date="2020-08" db="EMBL/GenBank/DDBJ databases">
        <title>Genomic Encyclopedia of Type Strains, Phase IV (KMG-V): Genome sequencing to study the core and pangenomes of soil and plant-associated prokaryotes.</title>
        <authorList>
            <person name="Whitman W."/>
        </authorList>
    </citation>
    <scope>NUCLEOTIDE SEQUENCE [LARGE SCALE GENOMIC DNA]</scope>
    <source>
        <strain evidence="1 2">SRMrh-85</strain>
    </source>
</reference>
<dbReference type="EMBL" id="JACHVZ010000030">
    <property type="protein sequence ID" value="MBB2932624.1"/>
    <property type="molecule type" value="Genomic_DNA"/>
</dbReference>
<protein>
    <submittedName>
        <fullName evidence="1">Uncharacterized protein</fullName>
    </submittedName>
</protein>
<dbReference type="Proteomes" id="UP000533533">
    <property type="component" value="Unassembled WGS sequence"/>
</dbReference>
<evidence type="ECO:0000313" key="1">
    <source>
        <dbReference type="EMBL" id="MBB2932624.1"/>
    </source>
</evidence>
<keyword evidence="2" id="KW-1185">Reference proteome</keyword>
<proteinExistence type="predicted"/>
<comment type="caution">
    <text evidence="1">The sequence shown here is derived from an EMBL/GenBank/DDBJ whole genome shotgun (WGS) entry which is preliminary data.</text>
</comment>
<sequence>MSRAGVKKGACTGEHMRLRFRIRREAPLRYRGNR</sequence>
<evidence type="ECO:0000313" key="2">
    <source>
        <dbReference type="Proteomes" id="UP000533533"/>
    </source>
</evidence>
<organism evidence="1 2">
    <name type="scientific">Paraburkholderia silvatlantica</name>
    <dbReference type="NCBI Taxonomy" id="321895"/>
    <lineage>
        <taxon>Bacteria</taxon>
        <taxon>Pseudomonadati</taxon>
        <taxon>Pseudomonadota</taxon>
        <taxon>Betaproteobacteria</taxon>
        <taxon>Burkholderiales</taxon>
        <taxon>Burkholderiaceae</taxon>
        <taxon>Paraburkholderia</taxon>
    </lineage>
</organism>
<gene>
    <name evidence="1" type="ORF">FHX59_007111</name>
</gene>
<accession>A0ABR6G1G8</accession>
<name>A0ABR6G1G8_9BURK</name>